<accession>A0A1H4XX26</accession>
<evidence type="ECO:0000256" key="1">
    <source>
        <dbReference type="SAM" id="MobiDB-lite"/>
    </source>
</evidence>
<proteinExistence type="predicted"/>
<feature type="compositionally biased region" description="Basic and acidic residues" evidence="1">
    <location>
        <begin position="81"/>
        <end position="93"/>
    </location>
</feature>
<evidence type="ECO:0000313" key="2">
    <source>
        <dbReference type="EMBL" id="SED09398.1"/>
    </source>
</evidence>
<gene>
    <name evidence="2" type="ORF">SAMN05444164_3667</name>
</gene>
<dbReference type="EMBL" id="FNTH01000001">
    <property type="protein sequence ID" value="SED09398.1"/>
    <property type="molecule type" value="Genomic_DNA"/>
</dbReference>
<name>A0A1H4XX26_9BRAD</name>
<dbReference type="Proteomes" id="UP000198992">
    <property type="component" value="Unassembled WGS sequence"/>
</dbReference>
<dbReference type="AlphaFoldDB" id="A0A1H4XX26"/>
<sequence length="111" mass="12129">MGTAGSRSFSFALISAVGFAALLLPGRGEAYTPDQQQACTPDAFRLCGPEIPDVDRITACMIRNRAQLSPACRVFFRAGPEPREASERVERRPVAVKRKVSKSHKAKKSTH</sequence>
<dbReference type="RefSeq" id="WP_244549616.1">
    <property type="nucleotide sequence ID" value="NZ_FNTH01000001.1"/>
</dbReference>
<organism evidence="2 3">
    <name type="scientific">Bradyrhizobium erythrophlei</name>
    <dbReference type="NCBI Taxonomy" id="1437360"/>
    <lineage>
        <taxon>Bacteria</taxon>
        <taxon>Pseudomonadati</taxon>
        <taxon>Pseudomonadota</taxon>
        <taxon>Alphaproteobacteria</taxon>
        <taxon>Hyphomicrobiales</taxon>
        <taxon>Nitrobacteraceae</taxon>
        <taxon>Bradyrhizobium</taxon>
    </lineage>
</organism>
<evidence type="ECO:0000313" key="3">
    <source>
        <dbReference type="Proteomes" id="UP000198992"/>
    </source>
</evidence>
<feature type="region of interest" description="Disordered" evidence="1">
    <location>
        <begin position="81"/>
        <end position="111"/>
    </location>
</feature>
<reference evidence="2 3" key="1">
    <citation type="submission" date="2016-10" db="EMBL/GenBank/DDBJ databases">
        <authorList>
            <person name="de Groot N.N."/>
        </authorList>
    </citation>
    <scope>NUCLEOTIDE SEQUENCE [LARGE SCALE GENOMIC DNA]</scope>
    <source>
        <strain evidence="2 3">MT12</strain>
    </source>
</reference>
<feature type="compositionally biased region" description="Basic residues" evidence="1">
    <location>
        <begin position="94"/>
        <end position="111"/>
    </location>
</feature>
<evidence type="ECO:0008006" key="4">
    <source>
        <dbReference type="Google" id="ProtNLM"/>
    </source>
</evidence>
<protein>
    <recommendedName>
        <fullName evidence="4">Cysteine rich repeat-containing protein</fullName>
    </recommendedName>
</protein>